<dbReference type="EMBL" id="RCOS01000141">
    <property type="protein sequence ID" value="RSN72721.1"/>
    <property type="molecule type" value="Genomic_DNA"/>
</dbReference>
<keyword evidence="10" id="KW-1185">Reference proteome</keyword>
<evidence type="ECO:0000256" key="8">
    <source>
        <dbReference type="SAM" id="Phobius"/>
    </source>
</evidence>
<evidence type="ECO:0000256" key="6">
    <source>
        <dbReference type="ARBA" id="ARBA00023034"/>
    </source>
</evidence>
<dbReference type="GO" id="GO:0004559">
    <property type="term" value="F:alpha-mannosidase activity"/>
    <property type="evidence" value="ECO:0007669"/>
    <property type="project" value="TreeGrafter"/>
</dbReference>
<keyword evidence="6" id="KW-0333">Golgi apparatus</keyword>
<keyword evidence="2 8" id="KW-0812">Transmembrane</keyword>
<keyword evidence="7 8" id="KW-0472">Membrane</keyword>
<evidence type="ECO:0000256" key="1">
    <source>
        <dbReference type="ARBA" id="ARBA00004323"/>
    </source>
</evidence>
<reference evidence="9 10" key="1">
    <citation type="submission" date="2018-10" db="EMBL/GenBank/DDBJ databases">
        <title>Co-occurring genomic capacity for anaerobic methane metabolism and dissimilatory sulfite reduction discovered in the Korarchaeota.</title>
        <authorList>
            <person name="Mckay L.J."/>
            <person name="Dlakic M."/>
            <person name="Fields M.W."/>
            <person name="Delmont T.O."/>
            <person name="Eren A.M."/>
            <person name="Jay Z.J."/>
            <person name="Klingelsmith K.B."/>
            <person name="Rusch D.B."/>
            <person name="Inskeep W.P."/>
        </authorList>
    </citation>
    <scope>NUCLEOTIDE SEQUENCE [LARGE SCALE GENOMIC DNA]</scope>
    <source>
        <strain evidence="9 10">MDKW</strain>
    </source>
</reference>
<evidence type="ECO:0000256" key="2">
    <source>
        <dbReference type="ARBA" id="ARBA00022692"/>
    </source>
</evidence>
<comment type="caution">
    <text evidence="9">The sequence shown here is derived from an EMBL/GenBank/DDBJ whole genome shotgun (WGS) entry which is preliminary data.</text>
</comment>
<organism evidence="9 10">
    <name type="scientific">Candidatus Methanodesulfokora washburnensis</name>
    <dbReference type="NCBI Taxonomy" id="2478471"/>
    <lineage>
        <taxon>Archaea</taxon>
        <taxon>Thermoproteota</taxon>
        <taxon>Candidatus Korarchaeia</taxon>
        <taxon>Candidatus Korarchaeia incertae sedis</taxon>
        <taxon>Candidatus Methanodesulfokora</taxon>
    </lineage>
</organism>
<protein>
    <submittedName>
        <fullName evidence="9">Uncharacterized protein</fullName>
    </submittedName>
</protein>
<evidence type="ECO:0000256" key="5">
    <source>
        <dbReference type="ARBA" id="ARBA00022989"/>
    </source>
</evidence>
<gene>
    <name evidence="9" type="ORF">D6D85_12685</name>
</gene>
<dbReference type="PANTHER" id="PTHR13572:SF4">
    <property type="entry name" value="RE57134P"/>
    <property type="match status" value="1"/>
</dbReference>
<comment type="subcellular location">
    <subcellularLocation>
        <location evidence="1">Golgi apparatus membrane</location>
        <topology evidence="1">Single-pass type II membrane protein</topology>
    </subcellularLocation>
</comment>
<dbReference type="Pfam" id="PF16317">
    <property type="entry name" value="Glyco_hydro_99"/>
    <property type="match status" value="1"/>
</dbReference>
<dbReference type="AlphaFoldDB" id="A0A3R9X145"/>
<keyword evidence="3" id="KW-0378">Hydrolase</keyword>
<dbReference type="InterPro" id="IPR026071">
    <property type="entry name" value="Glyco_Hydrolase_99"/>
</dbReference>
<evidence type="ECO:0000256" key="4">
    <source>
        <dbReference type="ARBA" id="ARBA00022968"/>
    </source>
</evidence>
<evidence type="ECO:0000313" key="9">
    <source>
        <dbReference type="EMBL" id="RSN72721.1"/>
    </source>
</evidence>
<dbReference type="OrthoDB" id="351263at2157"/>
<dbReference type="PANTHER" id="PTHR13572">
    <property type="entry name" value="ENDO-ALPHA-1,2-MANNOSIDASE"/>
    <property type="match status" value="1"/>
</dbReference>
<proteinExistence type="predicted"/>
<evidence type="ECO:0000313" key="10">
    <source>
        <dbReference type="Proteomes" id="UP000277582"/>
    </source>
</evidence>
<dbReference type="Gene3D" id="3.20.20.80">
    <property type="entry name" value="Glycosidases"/>
    <property type="match status" value="1"/>
</dbReference>
<accession>A0A3R9X145</accession>
<feature type="transmembrane region" description="Helical" evidence="8">
    <location>
        <begin position="7"/>
        <end position="24"/>
    </location>
</feature>
<evidence type="ECO:0000256" key="3">
    <source>
        <dbReference type="ARBA" id="ARBA00022801"/>
    </source>
</evidence>
<dbReference type="Proteomes" id="UP000277582">
    <property type="component" value="Unassembled WGS sequence"/>
</dbReference>
<keyword evidence="4" id="KW-0735">Signal-anchor</keyword>
<evidence type="ECO:0000256" key="7">
    <source>
        <dbReference type="ARBA" id="ARBA00023136"/>
    </source>
</evidence>
<sequence>MRAYQKAVLITAVIIIVIVIMKLPEALRPSEVPKPTAQSNISQNPEISLSWEPIRIVNDKIYDIRVEIKVKNANQLKWLKIKLIPVEYDYFISSYGMRQEDYSAVFPNESIRSVDLQPGREEISVNFTNLAGGREYIISAEGEDSAGRILKEEIKTPYIRQYENVAKQDNILVGAYYYPWYSPSKHWQEGHMNTPLLGLYDSRDPIVISKHIDWATGHGIDFFIISWWGPGSFEDLTIKEHFLKNPLIPNIKFAILYESVGRLKVENGEISMEGNRQILLNDLSYLMETYFNSPYYLKINNKPAVVIYLSRIFRDLSLGDLRDKVYLIGDLVYWQDPRSESRIADYDAVTSYNMHTSVQDILNNFEYNVDKKYDEWLNLCSKIGKGFIPSALPGFDDRAVRKGNIPLPRSPERFKRQLEIARSHANLMMVITTFNEWHENTQIEPSREEGMRYLQELSSYLGLQREALTEKRDLYLFKAGATHYEVRLLPENIRLIYLEPDMWQGNSDVYPLAGGRRVGHHWSQFLMLSPGKWLTDRVESEGEFLIDFKVLKSSGKLVAYSGKWGFRDYFVTTAVHYIWADDEFLYRYVKTNLTVLRDIPDPVGAIWVELMNDPDYYATAVSKTEKGLITYDMHGVTGHALKEYTLGIYGWIALINPLSSDVRGSPALILVRSSQKAHPTVCNCPNVDNIEIHMLGDEIRMLKKGDYFELHYLLIVSNKPNSYSWIDEAIKRAIPMIELIDKGELP</sequence>
<dbReference type="RefSeq" id="WP_125672328.1">
    <property type="nucleotide sequence ID" value="NZ_RCOS01000141.1"/>
</dbReference>
<keyword evidence="5 8" id="KW-1133">Transmembrane helix</keyword>
<name>A0A3R9X145_9CREN</name>